<keyword evidence="1" id="KW-0472">Membrane</keyword>
<keyword evidence="1" id="KW-0812">Transmembrane</keyword>
<feature type="transmembrane region" description="Helical" evidence="1">
    <location>
        <begin position="122"/>
        <end position="143"/>
    </location>
</feature>
<name>A0ABV5SAT4_9ACTN</name>
<evidence type="ECO:0008006" key="4">
    <source>
        <dbReference type="Google" id="ProtNLM"/>
    </source>
</evidence>
<keyword evidence="3" id="KW-1185">Reference proteome</keyword>
<feature type="transmembrane region" description="Helical" evidence="1">
    <location>
        <begin position="268"/>
        <end position="288"/>
    </location>
</feature>
<dbReference type="EMBL" id="JBHMBW010000035">
    <property type="protein sequence ID" value="MFB9627596.1"/>
    <property type="molecule type" value="Genomic_DNA"/>
</dbReference>
<evidence type="ECO:0000313" key="2">
    <source>
        <dbReference type="EMBL" id="MFB9627596.1"/>
    </source>
</evidence>
<feature type="transmembrane region" description="Helical" evidence="1">
    <location>
        <begin position="206"/>
        <end position="231"/>
    </location>
</feature>
<accession>A0ABV5SAT4</accession>
<proteinExistence type="predicted"/>
<dbReference type="RefSeq" id="WP_344988297.1">
    <property type="nucleotide sequence ID" value="NZ_BAAAXV010000002.1"/>
</dbReference>
<protein>
    <recommendedName>
        <fullName evidence="4">Integral membrane protein</fullName>
    </recommendedName>
</protein>
<feature type="transmembrane region" description="Helical" evidence="1">
    <location>
        <begin position="300"/>
        <end position="319"/>
    </location>
</feature>
<organism evidence="2 3">
    <name type="scientific">Nonomuraea helvata</name>
    <dbReference type="NCBI Taxonomy" id="37484"/>
    <lineage>
        <taxon>Bacteria</taxon>
        <taxon>Bacillati</taxon>
        <taxon>Actinomycetota</taxon>
        <taxon>Actinomycetes</taxon>
        <taxon>Streptosporangiales</taxon>
        <taxon>Streptosporangiaceae</taxon>
        <taxon>Nonomuraea</taxon>
    </lineage>
</organism>
<comment type="caution">
    <text evidence="2">The sequence shown here is derived from an EMBL/GenBank/DDBJ whole genome shotgun (WGS) entry which is preliminary data.</text>
</comment>
<dbReference type="Proteomes" id="UP001589532">
    <property type="component" value="Unassembled WGS sequence"/>
</dbReference>
<evidence type="ECO:0000256" key="1">
    <source>
        <dbReference type="SAM" id="Phobius"/>
    </source>
</evidence>
<sequence>MMLLERRYRSVLRMLPATYRAEREEEMVSAFMEVCGDVPDEENPRPRWGEIASVLGLAVRLRLGGAGAGPRFAVWGAAVRLVALLGLAFQSVLGLFGLFALVNLGLGSEGPGVFGAPESGLRLSWILTGVESVLWVTAFVALTRGGVRQAKVAAGVATASVLAELATTADPPRLAWNVAVGLLTVVPTLALFAAYHRDAPALRLAWWQAVAPPAGGVILVGLTRLALVSLADAPWMWRWTDSIGMATLAIALGAGMCLARGGSAPVRLGLAMLAGVTLLARLACLMGPSGDPENVVRISDAAQCVLLAVIVLVLAVSGVRALPSVRHASAAPATFRP</sequence>
<feature type="transmembrane region" description="Helical" evidence="1">
    <location>
        <begin position="81"/>
        <end position="102"/>
    </location>
</feature>
<reference evidence="2 3" key="1">
    <citation type="submission" date="2024-09" db="EMBL/GenBank/DDBJ databases">
        <authorList>
            <person name="Sun Q."/>
            <person name="Mori K."/>
        </authorList>
    </citation>
    <scope>NUCLEOTIDE SEQUENCE [LARGE SCALE GENOMIC DNA]</scope>
    <source>
        <strain evidence="2 3">JCM 3143</strain>
    </source>
</reference>
<feature type="transmembrane region" description="Helical" evidence="1">
    <location>
        <begin position="174"/>
        <end position="194"/>
    </location>
</feature>
<keyword evidence="1" id="KW-1133">Transmembrane helix</keyword>
<evidence type="ECO:0000313" key="3">
    <source>
        <dbReference type="Proteomes" id="UP001589532"/>
    </source>
</evidence>
<gene>
    <name evidence="2" type="ORF">ACFFSA_31325</name>
</gene>